<protein>
    <recommendedName>
        <fullName evidence="1">F-box domain-containing protein</fullName>
    </recommendedName>
</protein>
<dbReference type="AlphaFoldDB" id="A0A484NTU9"/>
<accession>A0A484NTU9</accession>
<dbReference type="OrthoDB" id="1305662at2759"/>
<organism evidence="2 3">
    <name type="scientific">Cuscuta campestris</name>
    <dbReference type="NCBI Taxonomy" id="132261"/>
    <lineage>
        <taxon>Eukaryota</taxon>
        <taxon>Viridiplantae</taxon>
        <taxon>Streptophyta</taxon>
        <taxon>Embryophyta</taxon>
        <taxon>Tracheophyta</taxon>
        <taxon>Spermatophyta</taxon>
        <taxon>Magnoliopsida</taxon>
        <taxon>eudicotyledons</taxon>
        <taxon>Gunneridae</taxon>
        <taxon>Pentapetalae</taxon>
        <taxon>asterids</taxon>
        <taxon>lamiids</taxon>
        <taxon>Solanales</taxon>
        <taxon>Convolvulaceae</taxon>
        <taxon>Cuscuteae</taxon>
        <taxon>Cuscuta</taxon>
        <taxon>Cuscuta subgen. Grammica</taxon>
        <taxon>Cuscuta sect. Cleistogrammica</taxon>
    </lineage>
</organism>
<name>A0A484NTU9_9ASTE</name>
<dbReference type="InterPro" id="IPR055294">
    <property type="entry name" value="FBL60-like"/>
</dbReference>
<dbReference type="PANTHER" id="PTHR31293:SF12">
    <property type="entry name" value="RNI-LIKE SUPERFAMILY PROTEIN"/>
    <property type="match status" value="1"/>
</dbReference>
<feature type="domain" description="F-box" evidence="1">
    <location>
        <begin position="18"/>
        <end position="53"/>
    </location>
</feature>
<keyword evidence="3" id="KW-1185">Reference proteome</keyword>
<evidence type="ECO:0000313" key="2">
    <source>
        <dbReference type="EMBL" id="VFR03507.1"/>
    </source>
</evidence>
<evidence type="ECO:0000259" key="1">
    <source>
        <dbReference type="Pfam" id="PF00646"/>
    </source>
</evidence>
<dbReference type="PANTHER" id="PTHR31293">
    <property type="entry name" value="RNI-LIKE SUPERFAMILY PROTEIN"/>
    <property type="match status" value="1"/>
</dbReference>
<gene>
    <name evidence="2" type="ORF">CCAM_LOCUS45282</name>
</gene>
<dbReference type="Gene3D" id="1.20.1280.50">
    <property type="match status" value="1"/>
</dbReference>
<evidence type="ECO:0000313" key="3">
    <source>
        <dbReference type="Proteomes" id="UP000595140"/>
    </source>
</evidence>
<dbReference type="InterPro" id="IPR001810">
    <property type="entry name" value="F-box_dom"/>
</dbReference>
<sequence>MVRRVAPRCSVDGDQIRQLPVEILDHIMGLLPIQQAAKTAVLSKVWRDVWSSLTHLCFDDNFFGYFQIKHQKEGKYFKLSSCLYAINKVLL</sequence>
<reference evidence="2 3" key="1">
    <citation type="submission" date="2018-04" db="EMBL/GenBank/DDBJ databases">
        <authorList>
            <person name="Vogel A."/>
        </authorList>
    </citation>
    <scope>NUCLEOTIDE SEQUENCE [LARGE SCALE GENOMIC DNA]</scope>
</reference>
<dbReference type="EMBL" id="OOIL02006885">
    <property type="protein sequence ID" value="VFR03507.1"/>
    <property type="molecule type" value="Genomic_DNA"/>
</dbReference>
<dbReference type="InterPro" id="IPR036047">
    <property type="entry name" value="F-box-like_dom_sf"/>
</dbReference>
<dbReference type="Pfam" id="PF00646">
    <property type="entry name" value="F-box"/>
    <property type="match status" value="1"/>
</dbReference>
<proteinExistence type="predicted"/>
<dbReference type="SUPFAM" id="SSF81383">
    <property type="entry name" value="F-box domain"/>
    <property type="match status" value="1"/>
</dbReference>
<dbReference type="Proteomes" id="UP000595140">
    <property type="component" value="Unassembled WGS sequence"/>
</dbReference>